<dbReference type="EMBL" id="BTGD01000001">
    <property type="protein sequence ID" value="GMM54067.1"/>
    <property type="molecule type" value="Genomic_DNA"/>
</dbReference>
<proteinExistence type="predicted"/>
<comment type="caution">
    <text evidence="3">The sequence shown here is derived from an EMBL/GenBank/DDBJ whole genome shotgun (WGS) entry which is preliminary data.</text>
</comment>
<evidence type="ECO:0000256" key="2">
    <source>
        <dbReference type="SAM" id="MobiDB-lite"/>
    </source>
</evidence>
<dbReference type="Proteomes" id="UP001377567">
    <property type="component" value="Unassembled WGS sequence"/>
</dbReference>
<keyword evidence="4" id="KW-1185">Reference proteome</keyword>
<dbReference type="GO" id="GO:0005840">
    <property type="term" value="C:ribosome"/>
    <property type="evidence" value="ECO:0007669"/>
    <property type="project" value="UniProtKB-KW"/>
</dbReference>
<dbReference type="CDD" id="cd23703">
    <property type="entry name" value="mS26_PET12"/>
    <property type="match status" value="1"/>
</dbReference>
<evidence type="ECO:0000313" key="3">
    <source>
        <dbReference type="EMBL" id="GMM54067.1"/>
    </source>
</evidence>
<sequence length="306" mass="34975">MGKGVAKYGFKSGVLPTARSILKSPTTRQTTLVEKAKQPLPKGEDGIGYAEGIMHPIKSRRDPKPVKFIDVEQVISRSVPEPQSIKGSANSAIQATKAKHAELRRKYLAEALRNEENYLLKREQLLNKRAEIAAKEREEEMKKIDLKKSSDLTIPSLEHIINQPLVRQRTKEETKLMKLKRNYNREMIAFKAKERKLEKLLELYYEADQYIVTEEQLLKNIDAIFDETRFAANANTFLELKNNAKKNSLEQKIGDELFGTVKTIHPGLPLVKDFLSGEAVHFNAEIKTENDRVLQEKKNNIDNILP</sequence>
<evidence type="ECO:0000256" key="1">
    <source>
        <dbReference type="SAM" id="Coils"/>
    </source>
</evidence>
<keyword evidence="1" id="KW-0175">Coiled coil</keyword>
<keyword evidence="3" id="KW-0687">Ribonucleoprotein</keyword>
<dbReference type="AlphaFoldDB" id="A0AAV5RTN5"/>
<evidence type="ECO:0000313" key="4">
    <source>
        <dbReference type="Proteomes" id="UP001377567"/>
    </source>
</evidence>
<feature type="region of interest" description="Disordered" evidence="2">
    <location>
        <begin position="25"/>
        <end position="49"/>
    </location>
</feature>
<gene>
    <name evidence="3" type="ORF">DAKH74_006830</name>
</gene>
<reference evidence="3 4" key="1">
    <citation type="journal article" date="2023" name="Elife">
        <title>Identification of key yeast species and microbe-microbe interactions impacting larval growth of Drosophila in the wild.</title>
        <authorList>
            <person name="Mure A."/>
            <person name="Sugiura Y."/>
            <person name="Maeda R."/>
            <person name="Honda K."/>
            <person name="Sakurai N."/>
            <person name="Takahashi Y."/>
            <person name="Watada M."/>
            <person name="Katoh T."/>
            <person name="Gotoh A."/>
            <person name="Gotoh Y."/>
            <person name="Taniguchi I."/>
            <person name="Nakamura K."/>
            <person name="Hayashi T."/>
            <person name="Katayama T."/>
            <person name="Uemura T."/>
            <person name="Hattori Y."/>
        </authorList>
    </citation>
    <scope>NUCLEOTIDE SEQUENCE [LARGE SCALE GENOMIC DNA]</scope>
    <source>
        <strain evidence="3 4">KH-74</strain>
    </source>
</reference>
<feature type="coiled-coil region" evidence="1">
    <location>
        <begin position="108"/>
        <end position="147"/>
    </location>
</feature>
<organism evidence="3 4">
    <name type="scientific">Maudiozyma humilis</name>
    <name type="common">Sour dough yeast</name>
    <name type="synonym">Kazachstania humilis</name>
    <dbReference type="NCBI Taxonomy" id="51915"/>
    <lineage>
        <taxon>Eukaryota</taxon>
        <taxon>Fungi</taxon>
        <taxon>Dikarya</taxon>
        <taxon>Ascomycota</taxon>
        <taxon>Saccharomycotina</taxon>
        <taxon>Saccharomycetes</taxon>
        <taxon>Saccharomycetales</taxon>
        <taxon>Saccharomycetaceae</taxon>
        <taxon>Maudiozyma</taxon>
    </lineage>
</organism>
<accession>A0AAV5RTN5</accession>
<protein>
    <submittedName>
        <fullName evidence="3">Mitochondrial 37S ribosomal protein</fullName>
    </submittedName>
</protein>
<name>A0AAV5RTN5_MAUHU</name>
<dbReference type="Pfam" id="PF26163">
    <property type="entry name" value="mS26"/>
    <property type="match status" value="1"/>
</dbReference>
<keyword evidence="3" id="KW-0689">Ribosomal protein</keyword>
<feature type="compositionally biased region" description="Basic and acidic residues" evidence="2">
    <location>
        <begin position="34"/>
        <end position="45"/>
    </location>
</feature>
<dbReference type="InterPro" id="IPR058940">
    <property type="entry name" value="mS26_fungi"/>
</dbReference>